<evidence type="ECO:0000313" key="1">
    <source>
        <dbReference type="EMBL" id="KAK7676335.1"/>
    </source>
</evidence>
<reference evidence="1 2" key="1">
    <citation type="submission" date="2022-09" db="EMBL/GenBank/DDBJ databases">
        <authorList>
            <person name="Palmer J.M."/>
        </authorList>
    </citation>
    <scope>NUCLEOTIDE SEQUENCE [LARGE SCALE GENOMIC DNA]</scope>
    <source>
        <strain evidence="1 2">DSM 7382</strain>
    </source>
</reference>
<dbReference type="Proteomes" id="UP001385951">
    <property type="component" value="Unassembled WGS sequence"/>
</dbReference>
<name>A0AAW0F7B7_9APHY</name>
<comment type="caution">
    <text evidence="1">The sequence shown here is derived from an EMBL/GenBank/DDBJ whole genome shotgun (WGS) entry which is preliminary data.</text>
</comment>
<evidence type="ECO:0000313" key="2">
    <source>
        <dbReference type="Proteomes" id="UP001385951"/>
    </source>
</evidence>
<dbReference type="InterPro" id="IPR011009">
    <property type="entry name" value="Kinase-like_dom_sf"/>
</dbReference>
<dbReference type="AlphaFoldDB" id="A0AAW0F7B7"/>
<dbReference type="SUPFAM" id="SSF56112">
    <property type="entry name" value="Protein kinase-like (PK-like)"/>
    <property type="match status" value="1"/>
</dbReference>
<sequence>MIIWLISDPSLTRDVHFLHSGISIRFVPETTPEERLCPSEESGYGTSEYHPEDGCNGEKFFDPFAFDVACLGGVFCELIGHLTIIVPQLAPLLDRMIAPDISARYTAREALDALVKVLSELDNETLIMRVTAPPVGPQKYPRIP</sequence>
<accession>A0AAW0F7B7</accession>
<gene>
    <name evidence="1" type="ORF">QCA50_020718</name>
</gene>
<keyword evidence="2" id="KW-1185">Reference proteome</keyword>
<dbReference type="EMBL" id="JASBNA010000122">
    <property type="protein sequence ID" value="KAK7676335.1"/>
    <property type="molecule type" value="Genomic_DNA"/>
</dbReference>
<proteinExistence type="predicted"/>
<protein>
    <submittedName>
        <fullName evidence="1">Uncharacterized protein</fullName>
    </submittedName>
</protein>
<organism evidence="1 2">
    <name type="scientific">Cerrena zonata</name>
    <dbReference type="NCBI Taxonomy" id="2478898"/>
    <lineage>
        <taxon>Eukaryota</taxon>
        <taxon>Fungi</taxon>
        <taxon>Dikarya</taxon>
        <taxon>Basidiomycota</taxon>
        <taxon>Agaricomycotina</taxon>
        <taxon>Agaricomycetes</taxon>
        <taxon>Polyporales</taxon>
        <taxon>Cerrenaceae</taxon>
        <taxon>Cerrena</taxon>
    </lineage>
</organism>